<evidence type="ECO:0000313" key="4">
    <source>
        <dbReference type="Proteomes" id="UP000291713"/>
    </source>
</evidence>
<dbReference type="PANTHER" id="PTHR43581">
    <property type="entry name" value="ATP/GTP PHOSPHATASE"/>
    <property type="match status" value="1"/>
</dbReference>
<dbReference type="AlphaFoldDB" id="A0A4R0UYD8"/>
<feature type="domain" description="ATPase AAA-type core" evidence="1">
    <location>
        <begin position="289"/>
        <end position="398"/>
    </location>
</feature>
<comment type="caution">
    <text evidence="2">The sequence shown here is derived from an EMBL/GenBank/DDBJ whole genome shotgun (WGS) entry which is preliminary data.</text>
</comment>
<dbReference type="GO" id="GO:0005524">
    <property type="term" value="F:ATP binding"/>
    <property type="evidence" value="ECO:0007669"/>
    <property type="project" value="InterPro"/>
</dbReference>
<dbReference type="PANTHER" id="PTHR43581:SF2">
    <property type="entry name" value="EXCINUCLEASE ATPASE SUBUNIT"/>
    <property type="match status" value="1"/>
</dbReference>
<dbReference type="EMBL" id="SHSV01000018">
    <property type="protein sequence ID" value="TCF45890.1"/>
    <property type="molecule type" value="Genomic_DNA"/>
</dbReference>
<proteinExistence type="predicted"/>
<dbReference type="Pfam" id="PF13304">
    <property type="entry name" value="AAA_21"/>
    <property type="match status" value="1"/>
</dbReference>
<dbReference type="SUPFAM" id="SSF52540">
    <property type="entry name" value="P-loop containing nucleoside triphosphate hydrolases"/>
    <property type="match status" value="1"/>
</dbReference>
<evidence type="ECO:0000313" key="2">
    <source>
        <dbReference type="EMBL" id="TCF45890.1"/>
    </source>
</evidence>
<accession>A0A4R0UYD8</accession>
<name>A0A4R0UYD8_BIFLL</name>
<dbReference type="InterPro" id="IPR003959">
    <property type="entry name" value="ATPase_AAA_core"/>
</dbReference>
<reference evidence="2" key="2">
    <citation type="submission" date="2019-02" db="EMBL/GenBank/DDBJ databases">
        <authorList>
            <person name="Odamaki T."/>
        </authorList>
    </citation>
    <scope>NUCLEOTIDE SEQUENCE</scope>
    <source>
        <strain evidence="2">MCC10102</strain>
        <strain evidence="3">MCC10120</strain>
    </source>
</reference>
<dbReference type="Proteomes" id="UP000292692">
    <property type="component" value="Unassembled WGS sequence"/>
</dbReference>
<dbReference type="GO" id="GO:0016887">
    <property type="term" value="F:ATP hydrolysis activity"/>
    <property type="evidence" value="ECO:0007669"/>
    <property type="project" value="InterPro"/>
</dbReference>
<dbReference type="Gene3D" id="3.40.50.300">
    <property type="entry name" value="P-loop containing nucleotide triphosphate hydrolases"/>
    <property type="match status" value="1"/>
</dbReference>
<reference evidence="4 5" key="1">
    <citation type="journal article" date="2018" name="Sci. Rep.">
        <title>Genomic diversity and distribution of Bifidobacterium longum subsp. longum across the human lifespan.</title>
        <authorList>
            <person name="Odamaki T."/>
            <person name="Bottacini F."/>
            <person name="Kato K."/>
            <person name="Mitsuyama E."/>
            <person name="Yoshida K."/>
            <person name="Horigome A."/>
            <person name="Xiao J.Z."/>
            <person name="van Sinderen D."/>
        </authorList>
    </citation>
    <scope>NUCLEOTIDE SEQUENCE [LARGE SCALE GENOMIC DNA]</scope>
    <source>
        <strain evidence="2 5">MCC10102</strain>
        <strain evidence="3 4">MCC10120</strain>
    </source>
</reference>
<gene>
    <name evidence="2" type="ORF">MCC10102_1022</name>
    <name evidence="3" type="ORF">MCC10120_1134</name>
</gene>
<evidence type="ECO:0000313" key="5">
    <source>
        <dbReference type="Proteomes" id="UP000292692"/>
    </source>
</evidence>
<evidence type="ECO:0000313" key="3">
    <source>
        <dbReference type="EMBL" id="TCF95124.1"/>
    </source>
</evidence>
<dbReference type="Proteomes" id="UP000291713">
    <property type="component" value="Unassembled WGS sequence"/>
</dbReference>
<dbReference type="InterPro" id="IPR027417">
    <property type="entry name" value="P-loop_NTPase"/>
</dbReference>
<evidence type="ECO:0000259" key="1">
    <source>
        <dbReference type="Pfam" id="PF13304"/>
    </source>
</evidence>
<protein>
    <recommendedName>
        <fullName evidence="1">ATPase AAA-type core domain-containing protein</fullName>
    </recommendedName>
</protein>
<dbReference type="InterPro" id="IPR051396">
    <property type="entry name" value="Bact_Antivir_Def_Nuclease"/>
</dbReference>
<organism evidence="2 5">
    <name type="scientific">Bifidobacterium longum subsp. longum</name>
    <dbReference type="NCBI Taxonomy" id="1679"/>
    <lineage>
        <taxon>Bacteria</taxon>
        <taxon>Bacillati</taxon>
        <taxon>Actinomycetota</taxon>
        <taxon>Actinomycetes</taxon>
        <taxon>Bifidobacteriales</taxon>
        <taxon>Bifidobacteriaceae</taxon>
        <taxon>Bifidobacterium</taxon>
    </lineage>
</organism>
<dbReference type="RefSeq" id="WP_058062624.1">
    <property type="nucleotide sequence ID" value="NZ_CP011964.1"/>
</dbReference>
<sequence>MELTIDGIGKVCDTRILLEGITLVAGPNNIGKSTIGKTLFALVNSQYDFTARMLREKISKTEQAIYRYLSAKEKLSYQLVDYLSGTIASRLVKDLAAPAGTTSMKVGEWFTSQGRRFEDDQLEREEIEETRRMLLAMGTGREEQGRALCAQCTSIVNDEAPSYRRLFMENSFDMLFDGQINNRLESGRDATAGLSSHTAQQSVNAAFRNDECVEAVDTLDPRYNVLLIEDPRMITRVFSQHRRIPRFVSQYYYPGRVADLYDQEWGIIRARMNDAAQGLSQQESNERRAAGNRIISILDKAHQGLIDVDDNDVLVLRETNDASEPIRAANASMGVKAVEFIKTILRRSVLDDTSFLVLDEPEIHLHPQWQLVYAKALVLIARELHTRILVTTHSPYFLQALQTYMTDAGQADRFHVYVPSAAGASGSYTFHQASEDDLDGIIADMSRPFDELMSVQAIGDPDLKAW</sequence>
<dbReference type="EMBL" id="SHTU01000019">
    <property type="protein sequence ID" value="TCF95124.1"/>
    <property type="molecule type" value="Genomic_DNA"/>
</dbReference>